<dbReference type="STRING" id="192904.SAMN04488514_102169"/>
<keyword evidence="2" id="KW-1185">Reference proteome</keyword>
<dbReference type="AlphaFoldDB" id="A0A1G9LPR1"/>
<accession>A0A1G9LPR1</accession>
<dbReference type="Proteomes" id="UP000199440">
    <property type="component" value="Unassembled WGS sequence"/>
</dbReference>
<evidence type="ECO:0000313" key="1">
    <source>
        <dbReference type="EMBL" id="SDL63920.1"/>
    </source>
</evidence>
<evidence type="ECO:0000313" key="2">
    <source>
        <dbReference type="Proteomes" id="UP000199440"/>
    </source>
</evidence>
<name>A0A1G9LPR1_9FLAO</name>
<proteinExistence type="predicted"/>
<sequence>MESKTNIDLMLFLNFQSTTNLLQESDNTWEQKIKSDPLLTTGRLFAFPEFLEFYS</sequence>
<gene>
    <name evidence="1" type="ORF">SAMN04488514_102169</name>
</gene>
<dbReference type="RefSeq" id="WP_176801346.1">
    <property type="nucleotide sequence ID" value="NZ_FNGV01000002.1"/>
</dbReference>
<reference evidence="1 2" key="1">
    <citation type="submission" date="2016-10" db="EMBL/GenBank/DDBJ databases">
        <authorList>
            <person name="de Groot N.N."/>
        </authorList>
    </citation>
    <scope>NUCLEOTIDE SEQUENCE [LARGE SCALE GENOMIC DNA]</scope>
    <source>
        <strain evidence="1 2">DSM 19886</strain>
    </source>
</reference>
<protein>
    <submittedName>
        <fullName evidence="1">Uncharacterized protein</fullName>
    </submittedName>
</protein>
<organism evidence="1 2">
    <name type="scientific">Kriegella aquimaris</name>
    <dbReference type="NCBI Taxonomy" id="192904"/>
    <lineage>
        <taxon>Bacteria</taxon>
        <taxon>Pseudomonadati</taxon>
        <taxon>Bacteroidota</taxon>
        <taxon>Flavobacteriia</taxon>
        <taxon>Flavobacteriales</taxon>
        <taxon>Flavobacteriaceae</taxon>
        <taxon>Kriegella</taxon>
    </lineage>
</organism>
<dbReference type="EMBL" id="FNGV01000002">
    <property type="protein sequence ID" value="SDL63920.1"/>
    <property type="molecule type" value="Genomic_DNA"/>
</dbReference>